<keyword evidence="7 9" id="KW-0503">Monooxygenase</keyword>
<gene>
    <name evidence="10" type="ORF">LITE_LOCUS51964</name>
</gene>
<name>A0AAV0SAR8_9ROSI</name>
<dbReference type="InterPro" id="IPR001128">
    <property type="entry name" value="Cyt_P450"/>
</dbReference>
<dbReference type="GO" id="GO:0005506">
    <property type="term" value="F:iron ion binding"/>
    <property type="evidence" value="ECO:0007669"/>
    <property type="project" value="InterPro"/>
</dbReference>
<keyword evidence="6 8" id="KW-0408">Iron</keyword>
<evidence type="ECO:0000256" key="1">
    <source>
        <dbReference type="ARBA" id="ARBA00001971"/>
    </source>
</evidence>
<dbReference type="PANTHER" id="PTHR47955:SF8">
    <property type="entry name" value="CYTOCHROME P450 71D11-LIKE"/>
    <property type="match status" value="1"/>
</dbReference>
<sequence>MEEVVLPILLLLVTFILLTLKMMKKKKLEVNGGPPPPLPPGPRKLPIIGNLHQLAFTSLLPHRRLRDLARQYGPLMHLQLGETTNVVVSSAELARELLKTHDLNFASRPSRVSADIILYEARDIVFAPYGEYWRQMRKICALELLSPRRVGSLRAVRGAEVHELVGSIDHSAAQWSQKMKSEPNPSAQPAPAVNLTPLLMSLSNRVVSRATIGTKLGKEEESEFFLVMQEIMKAFGGFTLSDVFPSSRLLGLIGGTERRLNELHREVDVMLQRFIDDHVARRSAEKGDEEEEEAEDQDLVDVLLNYTREHGDKSNELSFPLTDVEIKAVISDMFLAGTDTTAVLLEWAMVELMKNPDEMEKAQREVRRVFDKKGKLVDEASLDELNYLNLIVKETLRLHLPAPLLAPRATRETVVINGYQIPAKTTVIINAWAICRDPVHWEKPDEFMPERFLLGSINYKGNDFQLIPFGAGRRICPGMQFGTAIVHLALANLLYHFDWKLPNQTKPQDLDMSEIFGVTVARKSDLYLIPIPYSAP</sequence>
<evidence type="ECO:0000256" key="2">
    <source>
        <dbReference type="ARBA" id="ARBA00010617"/>
    </source>
</evidence>
<organism evidence="10 11">
    <name type="scientific">Linum tenue</name>
    <dbReference type="NCBI Taxonomy" id="586396"/>
    <lineage>
        <taxon>Eukaryota</taxon>
        <taxon>Viridiplantae</taxon>
        <taxon>Streptophyta</taxon>
        <taxon>Embryophyta</taxon>
        <taxon>Tracheophyta</taxon>
        <taxon>Spermatophyta</taxon>
        <taxon>Magnoliopsida</taxon>
        <taxon>eudicotyledons</taxon>
        <taxon>Gunneridae</taxon>
        <taxon>Pentapetalae</taxon>
        <taxon>rosids</taxon>
        <taxon>fabids</taxon>
        <taxon>Malpighiales</taxon>
        <taxon>Linaceae</taxon>
        <taxon>Linum</taxon>
    </lineage>
</organism>
<dbReference type="GO" id="GO:0020037">
    <property type="term" value="F:heme binding"/>
    <property type="evidence" value="ECO:0007669"/>
    <property type="project" value="InterPro"/>
</dbReference>
<keyword evidence="11" id="KW-1185">Reference proteome</keyword>
<evidence type="ECO:0000256" key="8">
    <source>
        <dbReference type="PIRSR" id="PIRSR602401-1"/>
    </source>
</evidence>
<evidence type="ECO:0000256" key="6">
    <source>
        <dbReference type="ARBA" id="ARBA00023004"/>
    </source>
</evidence>
<dbReference type="GO" id="GO:0004497">
    <property type="term" value="F:monooxygenase activity"/>
    <property type="evidence" value="ECO:0007669"/>
    <property type="project" value="UniProtKB-KW"/>
</dbReference>
<evidence type="ECO:0000256" key="3">
    <source>
        <dbReference type="ARBA" id="ARBA00022617"/>
    </source>
</evidence>
<evidence type="ECO:0000256" key="4">
    <source>
        <dbReference type="ARBA" id="ARBA00022723"/>
    </source>
</evidence>
<keyword evidence="4 8" id="KW-0479">Metal-binding</keyword>
<keyword evidence="3 8" id="KW-0349">Heme</keyword>
<evidence type="ECO:0000256" key="9">
    <source>
        <dbReference type="RuleBase" id="RU000461"/>
    </source>
</evidence>
<accession>A0AAV0SAR8</accession>
<dbReference type="Pfam" id="PF00067">
    <property type="entry name" value="p450"/>
    <property type="match status" value="1"/>
</dbReference>
<dbReference type="PROSITE" id="PS00086">
    <property type="entry name" value="CYTOCHROME_P450"/>
    <property type="match status" value="1"/>
</dbReference>
<dbReference type="Gene3D" id="1.10.630.10">
    <property type="entry name" value="Cytochrome P450"/>
    <property type="match status" value="1"/>
</dbReference>
<protein>
    <recommendedName>
        <fullName evidence="12">Cytochrome P450</fullName>
    </recommendedName>
</protein>
<dbReference type="PRINTS" id="PR00385">
    <property type="entry name" value="P450"/>
</dbReference>
<evidence type="ECO:0000256" key="5">
    <source>
        <dbReference type="ARBA" id="ARBA00023002"/>
    </source>
</evidence>
<proteinExistence type="inferred from homology"/>
<dbReference type="InterPro" id="IPR036396">
    <property type="entry name" value="Cyt_P450_sf"/>
</dbReference>
<dbReference type="PRINTS" id="PR00463">
    <property type="entry name" value="EP450I"/>
</dbReference>
<comment type="caution">
    <text evidence="10">The sequence shown here is derived from an EMBL/GenBank/DDBJ whole genome shotgun (WGS) entry which is preliminary data.</text>
</comment>
<dbReference type="GO" id="GO:0016705">
    <property type="term" value="F:oxidoreductase activity, acting on paired donors, with incorporation or reduction of molecular oxygen"/>
    <property type="evidence" value="ECO:0007669"/>
    <property type="project" value="InterPro"/>
</dbReference>
<dbReference type="AlphaFoldDB" id="A0AAV0SAR8"/>
<comment type="similarity">
    <text evidence="2 9">Belongs to the cytochrome P450 family.</text>
</comment>
<comment type="cofactor">
    <cofactor evidence="1 8">
        <name>heme</name>
        <dbReference type="ChEBI" id="CHEBI:30413"/>
    </cofactor>
</comment>
<evidence type="ECO:0008006" key="12">
    <source>
        <dbReference type="Google" id="ProtNLM"/>
    </source>
</evidence>
<dbReference type="InterPro" id="IPR017972">
    <property type="entry name" value="Cyt_P450_CS"/>
</dbReference>
<keyword evidence="5 9" id="KW-0560">Oxidoreductase</keyword>
<dbReference type="EMBL" id="CAMGYJ010000011">
    <property type="protein sequence ID" value="CAI0629321.1"/>
    <property type="molecule type" value="Genomic_DNA"/>
</dbReference>
<dbReference type="PANTHER" id="PTHR47955">
    <property type="entry name" value="CYTOCHROME P450 FAMILY 71 PROTEIN"/>
    <property type="match status" value="1"/>
</dbReference>
<evidence type="ECO:0000313" key="11">
    <source>
        <dbReference type="Proteomes" id="UP001154282"/>
    </source>
</evidence>
<dbReference type="CDD" id="cd11072">
    <property type="entry name" value="CYP71-like"/>
    <property type="match status" value="1"/>
</dbReference>
<evidence type="ECO:0000313" key="10">
    <source>
        <dbReference type="EMBL" id="CAI0629321.1"/>
    </source>
</evidence>
<dbReference type="FunFam" id="1.10.630.10:FF:000043">
    <property type="entry name" value="Cytochrome P450 99A2"/>
    <property type="match status" value="1"/>
</dbReference>
<evidence type="ECO:0000256" key="7">
    <source>
        <dbReference type="ARBA" id="ARBA00023033"/>
    </source>
</evidence>
<dbReference type="Proteomes" id="UP001154282">
    <property type="component" value="Unassembled WGS sequence"/>
</dbReference>
<dbReference type="SUPFAM" id="SSF48264">
    <property type="entry name" value="Cytochrome P450"/>
    <property type="match status" value="1"/>
</dbReference>
<dbReference type="InterPro" id="IPR002401">
    <property type="entry name" value="Cyt_P450_E_grp-I"/>
</dbReference>
<reference evidence="10" key="1">
    <citation type="submission" date="2022-08" db="EMBL/GenBank/DDBJ databases">
        <authorList>
            <person name="Gutierrez-Valencia J."/>
        </authorList>
    </citation>
    <scope>NUCLEOTIDE SEQUENCE</scope>
</reference>
<feature type="binding site" description="axial binding residue" evidence="8">
    <location>
        <position position="476"/>
    </location>
    <ligand>
        <name>heme</name>
        <dbReference type="ChEBI" id="CHEBI:30413"/>
    </ligand>
    <ligandPart>
        <name>Fe</name>
        <dbReference type="ChEBI" id="CHEBI:18248"/>
    </ligandPart>
</feature>